<feature type="chain" id="PRO_5043107351" description="Dolichyl-diphosphooligosaccharide--protein glycosyltransferase subunit WBP1" evidence="8">
    <location>
        <begin position="26"/>
        <end position="443"/>
    </location>
</feature>
<dbReference type="AlphaFoldDB" id="A0AAV5RXU5"/>
<evidence type="ECO:0000256" key="4">
    <source>
        <dbReference type="ARBA" id="ARBA00022692"/>
    </source>
</evidence>
<evidence type="ECO:0000259" key="10">
    <source>
        <dbReference type="Pfam" id="PF23358"/>
    </source>
</evidence>
<proteinExistence type="inferred from homology"/>
<evidence type="ECO:0000256" key="2">
    <source>
        <dbReference type="ARBA" id="ARBA00004922"/>
    </source>
</evidence>
<evidence type="ECO:0000313" key="12">
    <source>
        <dbReference type="Proteomes" id="UP001377567"/>
    </source>
</evidence>
<dbReference type="GO" id="GO:0018279">
    <property type="term" value="P:protein N-linked glycosylation via asparagine"/>
    <property type="evidence" value="ECO:0007669"/>
    <property type="project" value="UniProtKB-UniRule"/>
</dbReference>
<gene>
    <name evidence="11" type="ORF">DAKH74_028520</name>
</gene>
<dbReference type="Pfam" id="PF03345">
    <property type="entry name" value="OST48_N"/>
    <property type="match status" value="1"/>
</dbReference>
<keyword evidence="8" id="KW-0732">Signal</keyword>
<name>A0AAV5RXU5_MAUHU</name>
<organism evidence="11 12">
    <name type="scientific">Maudiozyma humilis</name>
    <name type="common">Sour dough yeast</name>
    <name type="synonym">Kazachstania humilis</name>
    <dbReference type="NCBI Taxonomy" id="51915"/>
    <lineage>
        <taxon>Eukaryota</taxon>
        <taxon>Fungi</taxon>
        <taxon>Dikarya</taxon>
        <taxon>Ascomycota</taxon>
        <taxon>Saccharomycotina</taxon>
        <taxon>Saccharomycetes</taxon>
        <taxon>Saccharomycetales</taxon>
        <taxon>Saccharomycetaceae</taxon>
        <taxon>Maudiozyma</taxon>
    </lineage>
</organism>
<feature type="domain" description="OST48 middle" evidence="10">
    <location>
        <begin position="287"/>
        <end position="427"/>
    </location>
</feature>
<comment type="similarity">
    <text evidence="3 8">Belongs to the DDOST 48 kDa subunit family.</text>
</comment>
<dbReference type="PANTHER" id="PTHR10830:SF0">
    <property type="entry name" value="DOLICHYL-DIPHOSPHOOLIGOSACCHARIDE--PROTEIN GLYCOSYLTRANSFERASE 48 KDA SUBUNIT"/>
    <property type="match status" value="1"/>
</dbReference>
<comment type="caution">
    <text evidence="11">The sequence shown here is derived from an EMBL/GenBank/DDBJ whole genome shotgun (WGS) entry which is preliminary data.</text>
</comment>
<feature type="signal peptide" evidence="8">
    <location>
        <begin position="1"/>
        <end position="25"/>
    </location>
</feature>
<comment type="subcellular location">
    <subcellularLocation>
        <location evidence="8">Endoplasmic reticulum membrane</location>
        <topology evidence="8">Single-pass type I membrane protein</topology>
    </subcellularLocation>
    <subcellularLocation>
        <location evidence="1">Membrane</location>
        <topology evidence="1">Single-pass type I membrane protein</topology>
    </subcellularLocation>
</comment>
<dbReference type="Proteomes" id="UP001377567">
    <property type="component" value="Unassembled WGS sequence"/>
</dbReference>
<evidence type="ECO:0000256" key="3">
    <source>
        <dbReference type="ARBA" id="ARBA00008743"/>
    </source>
</evidence>
<accession>A0AAV5RXU5</accession>
<sequence length="443" mass="48722">MLGNHFLHALLALCVALTQLVPCLARSATGDRALLVFDDRVDEIAQYSQLIESLREQHGLAVDTVELSDKAARVDLFNRDIRLYDHLLVFPVKGKHFAKQLAAKKLLRFTEDGGNVVAVTAPRVASDSVHQYLNQLGIYPAPRTQHLVDLVSGTDVIAAASNASLNAHVYSDAALVFGDSVSPALLDNRPQIIPLVQASKSSFAVSANKTREQSWTQGAQGYIAAAFQNNQNARALWLGSTQALSNANFAQNAQALGEMLKWTFQEKAVLKVTGVSHAHADSGLSYDQLPYKVTDDVVYNISIAQWDGDAAQWAPYVADDVQFELRQIDPYYRITMHALGADPRDATAELYSTGAFKMPNRHGMFTFATDYQRQGVSYLSEQDIKAIRHLANDEYPRSWEITNAWVYAAAIASVIASFVGFVFFFVTAPASLSDGFTDDKKKN</sequence>
<keyword evidence="4 8" id="KW-0812">Transmembrane</keyword>
<evidence type="ECO:0000256" key="6">
    <source>
        <dbReference type="ARBA" id="ARBA00022989"/>
    </source>
</evidence>
<comment type="function">
    <text evidence="8">Subunit of the oligosaccharyl transferase (OST) complex that catalyzes the initial transfer of a defined glycan (Glc(3)Man(9)GlcNAc(2) in eukaryotes) from the lipid carrier dolichol-pyrophosphate to an asparagine residue within an Asn-X-Ser/Thr consensus motif in nascent polypeptide chains, the first step in protein N-glycosylation. N-glycosylation occurs cotranslationally and the complex associates with the Sec61 complex at the channel-forming translocon complex that mediates protein translocation across the endoplasmic reticulum (ER).</text>
</comment>
<keyword evidence="5 8" id="KW-0256">Endoplasmic reticulum</keyword>
<reference evidence="11 12" key="1">
    <citation type="journal article" date="2023" name="Elife">
        <title>Identification of key yeast species and microbe-microbe interactions impacting larval growth of Drosophila in the wild.</title>
        <authorList>
            <person name="Mure A."/>
            <person name="Sugiura Y."/>
            <person name="Maeda R."/>
            <person name="Honda K."/>
            <person name="Sakurai N."/>
            <person name="Takahashi Y."/>
            <person name="Watada M."/>
            <person name="Katoh T."/>
            <person name="Gotoh A."/>
            <person name="Gotoh Y."/>
            <person name="Taniguchi I."/>
            <person name="Nakamura K."/>
            <person name="Hayashi T."/>
            <person name="Katayama T."/>
            <person name="Uemura T."/>
            <person name="Hattori Y."/>
        </authorList>
    </citation>
    <scope>NUCLEOTIDE SEQUENCE [LARGE SCALE GENOMIC DNA]</scope>
    <source>
        <strain evidence="11 12">KH-74</strain>
    </source>
</reference>
<dbReference type="PANTHER" id="PTHR10830">
    <property type="entry name" value="DOLICHYL-DIPHOSPHOOLIGOSACCHARIDE--PROTEIN GLYCOSYLTRANSFERASE 48 KDA SUBUNIT"/>
    <property type="match status" value="1"/>
</dbReference>
<dbReference type="GO" id="GO:0008250">
    <property type="term" value="C:oligosaccharyltransferase complex"/>
    <property type="evidence" value="ECO:0007669"/>
    <property type="project" value="TreeGrafter"/>
</dbReference>
<dbReference type="InterPro" id="IPR055459">
    <property type="entry name" value="OST48_MD"/>
</dbReference>
<dbReference type="Pfam" id="PF23358">
    <property type="entry name" value="OST48_MD"/>
    <property type="match status" value="1"/>
</dbReference>
<dbReference type="EMBL" id="BTGD01000008">
    <property type="protein sequence ID" value="GMM56236.1"/>
    <property type="molecule type" value="Genomic_DNA"/>
</dbReference>
<feature type="domain" description="OST48 N-terminal" evidence="9">
    <location>
        <begin position="32"/>
        <end position="263"/>
    </location>
</feature>
<evidence type="ECO:0000256" key="8">
    <source>
        <dbReference type="RuleBase" id="RU361142"/>
    </source>
</evidence>
<comment type="subunit">
    <text evidence="8">Component of the oligosaccharyltransferase (OST) complex.</text>
</comment>
<keyword evidence="12" id="KW-1185">Reference proteome</keyword>
<comment type="pathway">
    <text evidence="2 8">Protein modification; protein glycosylation.</text>
</comment>
<dbReference type="InterPro" id="IPR005013">
    <property type="entry name" value="DDOST_48_kDa_subunit"/>
</dbReference>
<feature type="transmembrane region" description="Helical" evidence="8">
    <location>
        <begin position="404"/>
        <end position="426"/>
    </location>
</feature>
<keyword evidence="7 8" id="KW-0472">Membrane</keyword>
<protein>
    <recommendedName>
        <fullName evidence="8">Dolichyl-diphosphooligosaccharide--protein glycosyltransferase subunit WBP1</fullName>
        <shortName evidence="8">Oligosaccharyl transferase subunit WBP1</shortName>
    </recommendedName>
</protein>
<evidence type="ECO:0000256" key="5">
    <source>
        <dbReference type="ARBA" id="ARBA00022824"/>
    </source>
</evidence>
<evidence type="ECO:0000256" key="7">
    <source>
        <dbReference type="ARBA" id="ARBA00023136"/>
    </source>
</evidence>
<evidence type="ECO:0000259" key="9">
    <source>
        <dbReference type="Pfam" id="PF03345"/>
    </source>
</evidence>
<keyword evidence="6 8" id="KW-1133">Transmembrane helix</keyword>
<evidence type="ECO:0000256" key="1">
    <source>
        <dbReference type="ARBA" id="ARBA00004479"/>
    </source>
</evidence>
<evidence type="ECO:0000313" key="11">
    <source>
        <dbReference type="EMBL" id="GMM56236.1"/>
    </source>
</evidence>
<dbReference type="InterPro" id="IPR055457">
    <property type="entry name" value="OST48_N"/>
</dbReference>